<comment type="caution">
    <text evidence="1">The sequence shown here is derived from an EMBL/GenBank/DDBJ whole genome shotgun (WGS) entry which is preliminary data.</text>
</comment>
<evidence type="ECO:0000313" key="2">
    <source>
        <dbReference type="Proteomes" id="UP000722485"/>
    </source>
</evidence>
<name>A0A9P5LBE8_9HYPO</name>
<dbReference type="AlphaFoldDB" id="A0A9P5LBE8"/>
<dbReference type="OrthoDB" id="5031535at2759"/>
<proteinExistence type="predicted"/>
<dbReference type="EMBL" id="JAANBB010000101">
    <property type="protein sequence ID" value="KAF7550320.1"/>
    <property type="molecule type" value="Genomic_DNA"/>
</dbReference>
<accession>A0A9P5LBE8</accession>
<dbReference type="Proteomes" id="UP000722485">
    <property type="component" value="Unassembled WGS sequence"/>
</dbReference>
<protein>
    <submittedName>
        <fullName evidence="1">Uncharacterized protein</fullName>
    </submittedName>
</protein>
<organism evidence="1 2">
    <name type="scientific">Cylindrodendrum hubeiense</name>
    <dbReference type="NCBI Taxonomy" id="595255"/>
    <lineage>
        <taxon>Eukaryota</taxon>
        <taxon>Fungi</taxon>
        <taxon>Dikarya</taxon>
        <taxon>Ascomycota</taxon>
        <taxon>Pezizomycotina</taxon>
        <taxon>Sordariomycetes</taxon>
        <taxon>Hypocreomycetidae</taxon>
        <taxon>Hypocreales</taxon>
        <taxon>Nectriaceae</taxon>
        <taxon>Cylindrodendrum</taxon>
    </lineage>
</organism>
<keyword evidence="2" id="KW-1185">Reference proteome</keyword>
<evidence type="ECO:0000313" key="1">
    <source>
        <dbReference type="EMBL" id="KAF7550320.1"/>
    </source>
</evidence>
<sequence>MAQPTEPDVLAALSRYRARIAEANHRAMLAIIPQIEGADPKGPDYFASVEDEEGWPVEQVHYILGIDGTLPPIERPSDVLDKWDLIVQQATLDGTWVAIDPEWRAGMREIYRSAILEGLGHLECPTGEWALPHDFQIIMQHADSLVGHGWYRLRDISEQLIIWEGMSESYEQIQQNVMTGEDILDITSGLDDSRTYDIAGGWVCGHGNESGFYIVYSRPTWDKSRGWSWRYLVSQGQFGCEIYDDIVAVLDWYSDQNEPNETDIEDAVREILDD</sequence>
<reference evidence="1" key="1">
    <citation type="submission" date="2020-03" db="EMBL/GenBank/DDBJ databases">
        <title>Draft Genome Sequence of Cylindrodendrum hubeiense.</title>
        <authorList>
            <person name="Buettner E."/>
            <person name="Kellner H."/>
        </authorList>
    </citation>
    <scope>NUCLEOTIDE SEQUENCE</scope>
    <source>
        <strain evidence="1">IHI 201604</strain>
    </source>
</reference>
<gene>
    <name evidence="1" type="ORF">G7Z17_g5808</name>
</gene>